<evidence type="ECO:0000256" key="19">
    <source>
        <dbReference type="SAM" id="MobiDB-lite"/>
    </source>
</evidence>
<dbReference type="Pfam" id="PF08519">
    <property type="entry name" value="RFC1"/>
    <property type="match status" value="1"/>
</dbReference>
<dbReference type="SMART" id="SM00292">
    <property type="entry name" value="BRCT"/>
    <property type="match status" value="1"/>
</dbReference>
<feature type="compositionally biased region" description="Basic residues" evidence="19">
    <location>
        <begin position="1780"/>
        <end position="1797"/>
    </location>
</feature>
<evidence type="ECO:0000256" key="2">
    <source>
        <dbReference type="ARBA" id="ARBA00004145"/>
    </source>
</evidence>
<dbReference type="InterPro" id="IPR011989">
    <property type="entry name" value="ARM-like"/>
</dbReference>
<dbReference type="InterPro" id="IPR001357">
    <property type="entry name" value="BRCT_dom"/>
</dbReference>
<keyword evidence="8" id="KW-0597">Phosphoprotein</keyword>
<feature type="compositionally biased region" description="Acidic residues" evidence="19">
    <location>
        <begin position="1671"/>
        <end position="1683"/>
    </location>
</feature>
<feature type="region of interest" description="Disordered" evidence="19">
    <location>
        <begin position="1663"/>
        <end position="1991"/>
    </location>
</feature>
<dbReference type="Pfam" id="PF01602">
    <property type="entry name" value="Adaptin_N"/>
    <property type="match status" value="1"/>
</dbReference>
<evidence type="ECO:0000256" key="18">
    <source>
        <dbReference type="ARBA" id="ARBA00083145"/>
    </source>
</evidence>
<feature type="compositionally biased region" description="Low complexity" evidence="19">
    <location>
        <begin position="392"/>
        <end position="409"/>
    </location>
</feature>
<dbReference type="GO" id="GO:0003677">
    <property type="term" value="F:DNA binding"/>
    <property type="evidence" value="ECO:0007669"/>
    <property type="project" value="UniProtKB-KW"/>
</dbReference>
<dbReference type="FunFam" id="3.40.50.10190:FF:000001">
    <property type="entry name" value="Replication factor C subunit 1"/>
    <property type="match status" value="1"/>
</dbReference>
<dbReference type="GO" id="GO:0030665">
    <property type="term" value="C:clathrin-coated vesicle membrane"/>
    <property type="evidence" value="ECO:0007669"/>
    <property type="project" value="UniProtKB-SubCell"/>
</dbReference>
<evidence type="ECO:0000313" key="21">
    <source>
        <dbReference type="EMBL" id="KAG9326771.1"/>
    </source>
</evidence>
<dbReference type="GO" id="GO:0006623">
    <property type="term" value="P:protein targeting to vacuole"/>
    <property type="evidence" value="ECO:0007669"/>
    <property type="project" value="TreeGrafter"/>
</dbReference>
<evidence type="ECO:0000256" key="7">
    <source>
        <dbReference type="ARBA" id="ARBA00022448"/>
    </source>
</evidence>
<evidence type="ECO:0000256" key="6">
    <source>
        <dbReference type="ARBA" id="ARBA00020401"/>
    </source>
</evidence>
<dbReference type="PANTHER" id="PTHR22781">
    <property type="entry name" value="DELTA ADAPTIN-RELATED"/>
    <property type="match status" value="1"/>
</dbReference>
<comment type="caution">
    <text evidence="21">The sequence shown here is derived from an EMBL/GenBank/DDBJ whole genome shotgun (WGS) entry which is preliminary data.</text>
</comment>
<keyword evidence="9" id="KW-0235">DNA replication</keyword>
<keyword evidence="13" id="KW-0653">Protein transport</keyword>
<keyword evidence="11" id="KW-0547">Nucleotide-binding</keyword>
<dbReference type="Gene3D" id="1.20.272.10">
    <property type="match status" value="1"/>
</dbReference>
<keyword evidence="12" id="KW-0067">ATP-binding</keyword>
<dbReference type="GO" id="GO:0030123">
    <property type="term" value="C:AP-3 adaptor complex"/>
    <property type="evidence" value="ECO:0007669"/>
    <property type="project" value="InterPro"/>
</dbReference>
<dbReference type="FunFam" id="1.25.10.10:FF:000251">
    <property type="entry name" value="AP-3 complex subunit delta"/>
    <property type="match status" value="1"/>
</dbReference>
<keyword evidence="10" id="KW-0677">Repeat</keyword>
<dbReference type="InterPro" id="IPR027417">
    <property type="entry name" value="P-loop_NTPase"/>
</dbReference>
<dbReference type="InterPro" id="IPR003593">
    <property type="entry name" value="AAA+_ATPase"/>
</dbReference>
<dbReference type="InterPro" id="IPR003959">
    <property type="entry name" value="ATPase_AAA_core"/>
</dbReference>
<dbReference type="SUPFAM" id="SSF48019">
    <property type="entry name" value="post-AAA+ oligomerization domain-like"/>
    <property type="match status" value="1"/>
</dbReference>
<dbReference type="SUPFAM" id="SSF52113">
    <property type="entry name" value="BRCT domain"/>
    <property type="match status" value="1"/>
</dbReference>
<dbReference type="Pfam" id="PF25361">
    <property type="entry name" value="AAA_lid_RFC1"/>
    <property type="match status" value="1"/>
</dbReference>
<feature type="compositionally biased region" description="Acidic residues" evidence="19">
    <location>
        <begin position="142"/>
        <end position="154"/>
    </location>
</feature>
<dbReference type="InterPro" id="IPR002553">
    <property type="entry name" value="Clathrin/coatomer_adapt-like_N"/>
</dbReference>
<dbReference type="GO" id="GO:0005524">
    <property type="term" value="F:ATP binding"/>
    <property type="evidence" value="ECO:0007669"/>
    <property type="project" value="UniProtKB-KW"/>
</dbReference>
<dbReference type="GO" id="GO:0016887">
    <property type="term" value="F:ATP hydrolysis activity"/>
    <property type="evidence" value="ECO:0007669"/>
    <property type="project" value="InterPro"/>
</dbReference>
<evidence type="ECO:0000256" key="13">
    <source>
        <dbReference type="ARBA" id="ARBA00022927"/>
    </source>
</evidence>
<evidence type="ECO:0000256" key="10">
    <source>
        <dbReference type="ARBA" id="ARBA00022737"/>
    </source>
</evidence>
<feature type="compositionally biased region" description="Acidic residues" evidence="19">
    <location>
        <begin position="199"/>
        <end position="213"/>
    </location>
</feature>
<feature type="region of interest" description="Disordered" evidence="19">
    <location>
        <begin position="965"/>
        <end position="1001"/>
    </location>
</feature>
<feature type="compositionally biased region" description="Basic residues" evidence="19">
    <location>
        <begin position="985"/>
        <end position="1000"/>
    </location>
</feature>
<keyword evidence="14" id="KW-0238">DNA-binding</keyword>
<feature type="compositionally biased region" description="Low complexity" evidence="19">
    <location>
        <begin position="9"/>
        <end position="20"/>
    </location>
</feature>
<evidence type="ECO:0000256" key="1">
    <source>
        <dbReference type="ARBA" id="ARBA00004123"/>
    </source>
</evidence>
<comment type="subcellular location">
    <subcellularLocation>
        <location evidence="2">Cytoplasmic vesicle</location>
        <location evidence="2">Clathrin-coated vesicle membrane</location>
        <topology evidence="2">Peripheral membrane protein</topology>
        <orientation evidence="2">Cytoplasmic side</orientation>
    </subcellularLocation>
    <subcellularLocation>
        <location evidence="1">Nucleus</location>
    </subcellularLocation>
</comment>
<dbReference type="Pfam" id="PF00533">
    <property type="entry name" value="BRCT"/>
    <property type="match status" value="1"/>
</dbReference>
<feature type="compositionally biased region" description="Low complexity" evidence="19">
    <location>
        <begin position="364"/>
        <end position="382"/>
    </location>
</feature>
<feature type="region of interest" description="Disordered" evidence="19">
    <location>
        <begin position="1"/>
        <end position="75"/>
    </location>
</feature>
<reference evidence="21" key="1">
    <citation type="submission" date="2021-07" db="EMBL/GenBank/DDBJ databases">
        <title>Draft genome of Mortierella alpina, strain LL118, isolated from an aspen leaf litter sample.</title>
        <authorList>
            <person name="Yang S."/>
            <person name="Vinatzer B.A."/>
        </authorList>
    </citation>
    <scope>NUCLEOTIDE SEQUENCE</scope>
    <source>
        <strain evidence="21">LL118</strain>
    </source>
</reference>
<dbReference type="InterPro" id="IPR008921">
    <property type="entry name" value="DNA_pol3_clamp-load_cplx_C"/>
</dbReference>
<feature type="compositionally biased region" description="Basic and acidic residues" evidence="19">
    <location>
        <begin position="1712"/>
        <end position="1740"/>
    </location>
</feature>
<dbReference type="Proteomes" id="UP000717515">
    <property type="component" value="Unassembled WGS sequence"/>
</dbReference>
<evidence type="ECO:0000256" key="5">
    <source>
        <dbReference type="ARBA" id="ARBA00015717"/>
    </source>
</evidence>
<evidence type="ECO:0000256" key="16">
    <source>
        <dbReference type="ARBA" id="ARBA00023242"/>
    </source>
</evidence>
<dbReference type="GO" id="GO:0005663">
    <property type="term" value="C:DNA replication factor C complex"/>
    <property type="evidence" value="ECO:0007669"/>
    <property type="project" value="InterPro"/>
</dbReference>
<evidence type="ECO:0000256" key="8">
    <source>
        <dbReference type="ARBA" id="ARBA00022553"/>
    </source>
</evidence>
<feature type="compositionally biased region" description="Low complexity" evidence="19">
    <location>
        <begin position="1936"/>
        <end position="1950"/>
    </location>
</feature>
<dbReference type="PANTHER" id="PTHR22781:SF12">
    <property type="entry name" value="AP-3 COMPLEX SUBUNIT DELTA-1"/>
    <property type="match status" value="1"/>
</dbReference>
<dbReference type="GO" id="GO:0006271">
    <property type="term" value="P:DNA strand elongation involved in DNA replication"/>
    <property type="evidence" value="ECO:0007669"/>
    <property type="project" value="UniProtKB-ARBA"/>
</dbReference>
<feature type="compositionally biased region" description="Basic and acidic residues" evidence="19">
    <location>
        <begin position="21"/>
        <end position="34"/>
    </location>
</feature>
<dbReference type="InterPro" id="IPR058898">
    <property type="entry name" value="Mu_AP3"/>
</dbReference>
<dbReference type="Pfam" id="PF00004">
    <property type="entry name" value="AAA"/>
    <property type="match status" value="1"/>
</dbReference>
<comment type="similarity">
    <text evidence="3">Belongs to the activator 1 large subunit family.</text>
</comment>
<dbReference type="InterPro" id="IPR013725">
    <property type="entry name" value="DNA_replication_fac_RFC1_C"/>
</dbReference>
<sequence length="2274" mass="249145">MDLRNYFQAKPKTSAGAGAAAEKEKPKAEPEKKRATTRKKTVIPDSDDDEDKVVEVQSKHFASSTKPAPSTIKAAVEEAVDPKDFFASAKTKKAASSSTSSNTETVQQTIANDAPKASESVANKSSEPVKATAPTKRGKKDDDDDIFGGDDDVELIPKPKSRGVPARSKAPEQPKVEATPAKKTVPASPAQKKRRSAPIDDEDDEDVYVESEEPTPKSAKRAKTAPKKAKDDSAMDVDEPQEEKPKPKFNYHAFKNRAGPTAVGSKEIPKGQDNCLAGWTFVFTGELSSIPRDEAQDLVKRYSGRVTGAPSGKTSFVVVGDDAGQSKLDKVKKLKIKTLNEDEFLDLIRTSPAKTEDGQIVKAGSSGSSSSSSAKTVSEPAASPAPKPSPSAAPSVSASSKSKAASKVVNQATKDDKPTEQDLWTTKYRPKRIQDLCGNTGQISKLQRWLEGWDSNYRLNFKKDNADKSGIFRAVLISGAPGVGKTSAAHLVGESLGYSIVEFNASDTRSKRSLDEQVRDLLNNQSLAGYFLGQKKVDGKGKETATDADLDPSMAKKQLIIMDEVDGMAGGDRGGVAQLISFIKKTQVPIICICNDRQSPKVRSLVNSCFDLKFQRPQVNHVRARLMSILHREGRSIPANVLDKLVSGSQSDIRQVLNMLSTWSLTKQTMDYDEGTALSKASEKYVALNPFQIAEQLLVETHYRSLSFADKFDAYFNDYQLAPLMIQENYVRMNPTEARGADQDLKAMELMSKAADSLSDADLVDTMIHGSAQHWSLMPTHAAFSCVRPSFFVHGSMRPGSGGAYGPMMQFPSYLGQYSKSTKYSRLVKEVQIRMRLKISGDKNEVRQSYLPALFPALTRPLVEKGVDAIPELIEFMDSYYISKEDWDTVLELGIGRNDSQAVLAKIAPQTKAAFTRKYNSEDHPQPFLKVTVATKGRGSSGNGGGAEAPDNLDVVEADEAVPEEVDEAAEAAEAESIEKDKNIKQRKAKGGASKAKGKGKAPAPIMNGLFAHTLTDLIRGIRQNKKNEQAYIAKEIADIRLELRRNDPDLKAQAIAKLTYLQMMGYDMSWASFHVVEVMSSPKFLYKGIGYLGAVQSFSQETDVLMLTTNLIKKDLASSNASEIGVAINGLSHILTPDLARDLCADLVAMLNHSRPIVRKKVLLVLYKVFLKYPEGLRLSFSRMKERLEDPDPSVVSAAVNVICELARRNPKNYLSLAPQLFKLLTTSSNNWMLIKIIKLFAALTPYEPRLTKKLLPPITTLIQTTPAMSLLYECIHTVIAGGMLATTGSGSNAESANTLAATCVIKLRTFLEDPDQNLKYISLLALTKILPTHPHLVGDHKDIILKCIDDPDISIRMRALDLIVGMANKKNLTEIVKRLISHLLPANESESSINSGAAATALMDPVYRADIIRRIVFICSQNSYANITNFEWYLAVLSDLTNVAGVNVGDLLMQQFMDVGVRVKSARPYTVKLMMRLLADTKLTEPDSPEDSNSMVLLAAAWLTGEYCSLLEAPEDALGLLSQKSTAKLDPAIQATYLQSILKIFAYWMNSLQYSWTEEARQSLVEMVDLLREGIKEMYGRNPDLEVQERACNVSVILDIIAEHAPRTPLKIANSISFAPTMPKPPAVLGSLYPLFFNQELNPVAPKAQKKVPVPEGLDLDSWIHEPVPEPEPESSDDDDFLNERGSGQGYKWDGDDSGTRKSKRKGKKGKDNEDSKESSEAKAKRKAERRERQKHDPYYIGGDSSPKSQKKSQDDLDIDSIPFVQLSMDGFETPIVLRKKDKSGSKKRSKRRERSRSPPAIPVEFAAEEMPEDAMLSASDDESKAAAGALSGPNARGILDQDSSELHHVDLSIPVGEDEHLPRAKPYMKPEETRQYEDELAQRRRAEALQAKKEKKDKKESKKIRSSKKGAADEGEEKIKKKSSKKSRKEEPLIALEAPAPAPARSPILERPKSAEPTAEISEKKKTKKTSSNSETKAKKSLSTKKATKAPAIVAFPERSNIELALDENVALTYDIALAPSSLEAPTVPGQEPASDPVVAINLKVHNRNVTQAVGSVRVVLADSFDVRLGGSHAGEESVSLSTAIEAQGNAILAMDLLILGRVRYELRVMGTLFYELNGAEESLEFNFAVPPSTFMLAMPRLTGAEFSKILTEQLELFSATGSATVKLSSGTSGQDEHFWDAVEKITKEITQTHVVEVVDGAASFFGQSWQGYQVAGLIKVMKGQGSGTEDHGEGQGEEPGLSRTIEVEMKCTEQTFVDGLVQEIMDAERL</sequence>
<dbReference type="InterPro" id="IPR036420">
    <property type="entry name" value="BRCT_dom_sf"/>
</dbReference>
<dbReference type="FunFam" id="1.10.8.60:FF:000021">
    <property type="entry name" value="Replication factor C subunit 1"/>
    <property type="match status" value="1"/>
</dbReference>
<feature type="compositionally biased region" description="Basic residues" evidence="19">
    <location>
        <begin position="218"/>
        <end position="227"/>
    </location>
</feature>
<feature type="region of interest" description="Disordered" evidence="19">
    <location>
        <begin position="356"/>
        <end position="421"/>
    </location>
</feature>
<dbReference type="EMBL" id="JAIFTL010000014">
    <property type="protein sequence ID" value="KAG9326771.1"/>
    <property type="molecule type" value="Genomic_DNA"/>
</dbReference>
<dbReference type="Gene3D" id="3.40.50.300">
    <property type="entry name" value="P-loop containing nucleotide triphosphate hydrolases"/>
    <property type="match status" value="1"/>
</dbReference>
<organism evidence="21 22">
    <name type="scientific">Mortierella alpina</name>
    <name type="common">Oleaginous fungus</name>
    <name type="synonym">Mortierella renispora</name>
    <dbReference type="NCBI Taxonomy" id="64518"/>
    <lineage>
        <taxon>Eukaryota</taxon>
        <taxon>Fungi</taxon>
        <taxon>Fungi incertae sedis</taxon>
        <taxon>Mucoromycota</taxon>
        <taxon>Mortierellomycotina</taxon>
        <taxon>Mortierellomycetes</taxon>
        <taxon>Mortierellales</taxon>
        <taxon>Mortierellaceae</taxon>
        <taxon>Mortierella</taxon>
    </lineage>
</organism>
<dbReference type="SMART" id="SM01354">
    <property type="entry name" value="BLVR"/>
    <property type="match status" value="1"/>
</dbReference>
<dbReference type="InterPro" id="IPR010474">
    <property type="entry name" value="AP3D_dom_metazoa"/>
</dbReference>
<feature type="compositionally biased region" description="Polar residues" evidence="19">
    <location>
        <begin position="102"/>
        <end position="111"/>
    </location>
</feature>
<proteinExistence type="inferred from homology"/>
<dbReference type="PROSITE" id="PS50172">
    <property type="entry name" value="BRCT"/>
    <property type="match status" value="1"/>
</dbReference>
<dbReference type="InterPro" id="IPR016024">
    <property type="entry name" value="ARM-type_fold"/>
</dbReference>
<dbReference type="Gene3D" id="1.25.10.10">
    <property type="entry name" value="Leucine-rich Repeat Variant"/>
    <property type="match status" value="1"/>
</dbReference>
<evidence type="ECO:0000256" key="11">
    <source>
        <dbReference type="ARBA" id="ARBA00022741"/>
    </source>
</evidence>
<keyword evidence="15" id="KW-0472">Membrane</keyword>
<dbReference type="Pfam" id="PF26171">
    <property type="entry name" value="Mu_AP3"/>
    <property type="match status" value="1"/>
</dbReference>
<feature type="compositionally biased region" description="Basic residues" evidence="19">
    <location>
        <begin position="1982"/>
        <end position="1991"/>
    </location>
</feature>
<dbReference type="CDD" id="cd00009">
    <property type="entry name" value="AAA"/>
    <property type="match status" value="1"/>
</dbReference>
<name>A0A9P8AC90_MORAP</name>
<feature type="compositionally biased region" description="Acidic residues" evidence="19">
    <location>
        <begin position="965"/>
        <end position="976"/>
    </location>
</feature>
<dbReference type="Gene3D" id="1.10.8.60">
    <property type="match status" value="1"/>
</dbReference>
<evidence type="ECO:0000256" key="15">
    <source>
        <dbReference type="ARBA" id="ARBA00023136"/>
    </source>
</evidence>
<evidence type="ECO:0000256" key="12">
    <source>
        <dbReference type="ARBA" id="ARBA00022840"/>
    </source>
</evidence>
<evidence type="ECO:0000313" key="22">
    <source>
        <dbReference type="Proteomes" id="UP000717515"/>
    </source>
</evidence>
<dbReference type="SUPFAM" id="SSF52540">
    <property type="entry name" value="P-loop containing nucleoside triphosphate hydrolases"/>
    <property type="match status" value="1"/>
</dbReference>
<dbReference type="GO" id="GO:0006896">
    <property type="term" value="P:Golgi to vacuole transport"/>
    <property type="evidence" value="ECO:0007669"/>
    <property type="project" value="TreeGrafter"/>
</dbReference>
<dbReference type="SMART" id="SM00382">
    <property type="entry name" value="AAA"/>
    <property type="match status" value="1"/>
</dbReference>
<dbReference type="SUPFAM" id="SSF48371">
    <property type="entry name" value="ARM repeat"/>
    <property type="match status" value="1"/>
</dbReference>
<feature type="compositionally biased region" description="Basic and acidic residues" evidence="19">
    <location>
        <begin position="1860"/>
        <end position="1903"/>
    </location>
</feature>
<dbReference type="GO" id="GO:0010008">
    <property type="term" value="C:endosome membrane"/>
    <property type="evidence" value="ECO:0007669"/>
    <property type="project" value="TreeGrafter"/>
</dbReference>
<evidence type="ECO:0000259" key="20">
    <source>
        <dbReference type="PROSITE" id="PS50172"/>
    </source>
</evidence>
<gene>
    <name evidence="21" type="ORF">KVV02_008661</name>
</gene>
<protein>
    <recommendedName>
        <fullName evidence="5">AP-3 complex subunit delta</fullName>
    </recommendedName>
    <alternativeName>
        <fullName evidence="18">Adaptor-related protein complex 3 subunit delta</fullName>
    </alternativeName>
    <alternativeName>
        <fullName evidence="17">Delta-adaptin 3</fullName>
    </alternativeName>
    <alternativeName>
        <fullName evidence="6">Replication factor C subunit 1</fullName>
    </alternativeName>
</protein>
<evidence type="ECO:0000256" key="14">
    <source>
        <dbReference type="ARBA" id="ARBA00023125"/>
    </source>
</evidence>
<dbReference type="GO" id="GO:0003689">
    <property type="term" value="F:DNA clamp loader activity"/>
    <property type="evidence" value="ECO:0007669"/>
    <property type="project" value="InterPro"/>
</dbReference>
<dbReference type="FunFam" id="3.40.50.300:FF:000395">
    <property type="entry name" value="Replication factor C subunit 1"/>
    <property type="match status" value="1"/>
</dbReference>
<dbReference type="CDD" id="cd17752">
    <property type="entry name" value="BRCT_RFC1"/>
    <property type="match status" value="1"/>
</dbReference>
<keyword evidence="16" id="KW-0539">Nucleus</keyword>
<evidence type="ECO:0000256" key="3">
    <source>
        <dbReference type="ARBA" id="ARBA00006116"/>
    </source>
</evidence>
<evidence type="ECO:0000256" key="17">
    <source>
        <dbReference type="ARBA" id="ARBA00076742"/>
    </source>
</evidence>
<evidence type="ECO:0000256" key="4">
    <source>
        <dbReference type="ARBA" id="ARBA00006613"/>
    </source>
</evidence>
<keyword evidence="7" id="KW-0813">Transport</keyword>
<comment type="similarity">
    <text evidence="4">Belongs to the adaptor complexes large subunit family.</text>
</comment>
<accession>A0A9P8AC90</accession>
<dbReference type="Gene3D" id="3.40.50.10190">
    <property type="entry name" value="BRCT domain"/>
    <property type="match status" value="1"/>
</dbReference>
<dbReference type="InterPro" id="IPR017105">
    <property type="entry name" value="AP3_complex_dsu"/>
</dbReference>
<dbReference type="GO" id="GO:0005634">
    <property type="term" value="C:nucleus"/>
    <property type="evidence" value="ECO:0007669"/>
    <property type="project" value="UniProtKB-SubCell"/>
</dbReference>
<feature type="region of interest" description="Disordered" evidence="19">
    <location>
        <begin position="87"/>
        <end position="253"/>
    </location>
</feature>
<dbReference type="FunFam" id="1.20.272.10:FF:000005">
    <property type="entry name" value="Replication factor C subunit 1"/>
    <property type="match status" value="1"/>
</dbReference>
<evidence type="ECO:0000256" key="9">
    <source>
        <dbReference type="ARBA" id="ARBA00022705"/>
    </source>
</evidence>
<feature type="domain" description="BRCT" evidence="20">
    <location>
        <begin position="271"/>
        <end position="361"/>
    </location>
</feature>